<dbReference type="AlphaFoldDB" id="A0A8X6VM25"/>
<name>A0A8X6VM25_TRICX</name>
<gene>
    <name evidence="2" type="primary">NCL1_09442</name>
    <name evidence="2" type="ORF">TNCV_2047401</name>
</gene>
<protein>
    <submittedName>
        <fullName evidence="2">Uncharacterized protein</fullName>
    </submittedName>
</protein>
<organism evidence="2 3">
    <name type="scientific">Trichonephila clavipes</name>
    <name type="common">Golden silk orbweaver</name>
    <name type="synonym">Nephila clavipes</name>
    <dbReference type="NCBI Taxonomy" id="2585209"/>
    <lineage>
        <taxon>Eukaryota</taxon>
        <taxon>Metazoa</taxon>
        <taxon>Ecdysozoa</taxon>
        <taxon>Arthropoda</taxon>
        <taxon>Chelicerata</taxon>
        <taxon>Arachnida</taxon>
        <taxon>Araneae</taxon>
        <taxon>Araneomorphae</taxon>
        <taxon>Entelegynae</taxon>
        <taxon>Araneoidea</taxon>
        <taxon>Nephilidae</taxon>
        <taxon>Trichonephila</taxon>
    </lineage>
</organism>
<comment type="caution">
    <text evidence="2">The sequence shown here is derived from an EMBL/GenBank/DDBJ whole genome shotgun (WGS) entry which is preliminary data.</text>
</comment>
<dbReference type="Proteomes" id="UP000887159">
    <property type="component" value="Unassembled WGS sequence"/>
</dbReference>
<accession>A0A8X6VM25</accession>
<dbReference type="EMBL" id="BMAU01021348">
    <property type="protein sequence ID" value="GFY18334.1"/>
    <property type="molecule type" value="Genomic_DNA"/>
</dbReference>
<sequence length="98" mass="10875">MPPNRINNGINIEFSRGERAAVAEWYRYRIVACLVTSSSPVPLKTHRVGQRFTLNLSRAETSSRWCGVVVRRVVPTQVSSTSLDHGSKLRGPSPKALV</sequence>
<evidence type="ECO:0000256" key="1">
    <source>
        <dbReference type="SAM" id="MobiDB-lite"/>
    </source>
</evidence>
<evidence type="ECO:0000313" key="3">
    <source>
        <dbReference type="Proteomes" id="UP000887159"/>
    </source>
</evidence>
<reference evidence="2" key="1">
    <citation type="submission" date="2020-08" db="EMBL/GenBank/DDBJ databases">
        <title>Multicomponent nature underlies the extraordinary mechanical properties of spider dragline silk.</title>
        <authorList>
            <person name="Kono N."/>
            <person name="Nakamura H."/>
            <person name="Mori M."/>
            <person name="Yoshida Y."/>
            <person name="Ohtoshi R."/>
            <person name="Malay A.D."/>
            <person name="Moran D.A.P."/>
            <person name="Tomita M."/>
            <person name="Numata K."/>
            <person name="Arakawa K."/>
        </authorList>
    </citation>
    <scope>NUCLEOTIDE SEQUENCE</scope>
</reference>
<feature type="region of interest" description="Disordered" evidence="1">
    <location>
        <begin position="78"/>
        <end position="98"/>
    </location>
</feature>
<evidence type="ECO:0000313" key="2">
    <source>
        <dbReference type="EMBL" id="GFY18334.1"/>
    </source>
</evidence>
<keyword evidence="3" id="KW-1185">Reference proteome</keyword>
<proteinExistence type="predicted"/>